<dbReference type="InterPro" id="IPR003191">
    <property type="entry name" value="Guanylate-bd/ATL_C"/>
</dbReference>
<dbReference type="Pfam" id="PF03725">
    <property type="entry name" value="RNase_PH_C"/>
    <property type="match status" value="1"/>
</dbReference>
<sequence length="287" mass="32191">MGWKRKELLSSVPWRTGEAAEDEDTTRMSQEGKVSVTSNHGETPTMSVPWSKRQDLDLTIDDFEEDEIDPELCYSFQRNSRVPYTPNRPSFFWFNDFPCSCSMDCPILAGLTQSFLDAINNGAVPTISSSWQSVEEAECQRAFDSAVGTYNSSFDHNKHIEEDSLREAHEDAMRKAISAFNVSAVVAGSARSKFEKLLHSPHLWFLKNVHSQGSPVMDPLPLTIHHMPIPVTFAYFGEGNIVVLDPTYKEEAVMGGRMTAIVNSNGMFVPFRKLVERVSCQVLPCTV</sequence>
<keyword evidence="5" id="KW-1185">Reference proteome</keyword>
<dbReference type="Gene3D" id="1.20.1000.10">
    <property type="entry name" value="Guanylate-binding protein, C-terminal domain"/>
    <property type="match status" value="1"/>
</dbReference>
<dbReference type="SUPFAM" id="SSF48340">
    <property type="entry name" value="Interferon-induced guanylate-binding protein 1 (GBP1), C-terminal domain"/>
    <property type="match status" value="1"/>
</dbReference>
<dbReference type="Gene3D" id="3.30.230.70">
    <property type="entry name" value="GHMP Kinase, N-terminal domain"/>
    <property type="match status" value="1"/>
</dbReference>
<reference evidence="5" key="1">
    <citation type="journal article" date="2009" name="Science">
        <title>The B73 maize genome: complexity, diversity, and dynamics.</title>
        <authorList>
            <person name="Schnable P.S."/>
            <person name="Ware D."/>
            <person name="Fulton R.S."/>
            <person name="Stein J.C."/>
            <person name="Wei F."/>
            <person name="Pasternak S."/>
            <person name="Liang C."/>
            <person name="Zhang J."/>
            <person name="Fulton L."/>
            <person name="Graves T.A."/>
            <person name="Minx P."/>
            <person name="Reily A.D."/>
            <person name="Courtney L."/>
            <person name="Kruchowski S.S."/>
            <person name="Tomlinson C."/>
            <person name="Strong C."/>
            <person name="Delehaunty K."/>
            <person name="Fronick C."/>
            <person name="Courtney B."/>
            <person name="Rock S.M."/>
            <person name="Belter E."/>
            <person name="Du F."/>
            <person name="Kim K."/>
            <person name="Abbott R.M."/>
            <person name="Cotton M."/>
            <person name="Levy A."/>
            <person name="Marchetto P."/>
            <person name="Ochoa K."/>
            <person name="Jackson S.M."/>
            <person name="Gillam B."/>
            <person name="Chen W."/>
            <person name="Yan L."/>
            <person name="Higginbotham J."/>
            <person name="Cardenas M."/>
            <person name="Waligorski J."/>
            <person name="Applebaum E."/>
            <person name="Phelps L."/>
            <person name="Falcone J."/>
            <person name="Kanchi K."/>
            <person name="Thane T."/>
            <person name="Scimone A."/>
            <person name="Thane N."/>
            <person name="Henke J."/>
            <person name="Wang T."/>
            <person name="Ruppert J."/>
            <person name="Shah N."/>
            <person name="Rotter K."/>
            <person name="Hodges J."/>
            <person name="Ingenthron E."/>
            <person name="Cordes M."/>
            <person name="Kohlberg S."/>
            <person name="Sgro J."/>
            <person name="Delgado B."/>
            <person name="Mead K."/>
            <person name="Chinwalla A."/>
            <person name="Leonard S."/>
            <person name="Crouse K."/>
            <person name="Collura K."/>
            <person name="Kudrna D."/>
            <person name="Currie J."/>
            <person name="He R."/>
            <person name="Angelova A."/>
            <person name="Rajasekar S."/>
            <person name="Mueller T."/>
            <person name="Lomeli R."/>
            <person name="Scara G."/>
            <person name="Ko A."/>
            <person name="Delaney K."/>
            <person name="Wissotski M."/>
            <person name="Lopez G."/>
            <person name="Campos D."/>
            <person name="Braidotti M."/>
            <person name="Ashley E."/>
            <person name="Golser W."/>
            <person name="Kim H."/>
            <person name="Lee S."/>
            <person name="Lin J."/>
            <person name="Dujmic Z."/>
            <person name="Kim W."/>
            <person name="Talag J."/>
            <person name="Zuccolo A."/>
            <person name="Fan C."/>
            <person name="Sebastian A."/>
            <person name="Kramer M."/>
            <person name="Spiegel L."/>
            <person name="Nascimento L."/>
            <person name="Zutavern T."/>
            <person name="Miller B."/>
            <person name="Ambroise C."/>
            <person name="Muller S."/>
            <person name="Spooner W."/>
            <person name="Narechania A."/>
            <person name="Ren L."/>
            <person name="Wei S."/>
            <person name="Kumari S."/>
            <person name="Faga B."/>
            <person name="Levy M.J."/>
            <person name="McMahan L."/>
            <person name="Van Buren P."/>
            <person name="Vaughn M.W."/>
            <person name="Ying K."/>
            <person name="Yeh C.-T."/>
            <person name="Emrich S.J."/>
            <person name="Jia Y."/>
            <person name="Kalyanaraman A."/>
            <person name="Hsia A.-P."/>
            <person name="Barbazuk W.B."/>
            <person name="Baucom R.S."/>
            <person name="Brutnell T.P."/>
            <person name="Carpita N.C."/>
            <person name="Chaparro C."/>
            <person name="Chia J.-M."/>
            <person name="Deragon J.-M."/>
            <person name="Estill J.C."/>
            <person name="Fu Y."/>
            <person name="Jeddeloh J.A."/>
            <person name="Han Y."/>
            <person name="Lee H."/>
            <person name="Li P."/>
            <person name="Lisch D.R."/>
            <person name="Liu S."/>
            <person name="Liu Z."/>
            <person name="Nagel D.H."/>
            <person name="McCann M.C."/>
            <person name="SanMiguel P."/>
            <person name="Myers A.M."/>
            <person name="Nettleton D."/>
            <person name="Nguyen J."/>
            <person name="Penning B.W."/>
            <person name="Ponnala L."/>
            <person name="Schneider K.L."/>
            <person name="Schwartz D.C."/>
            <person name="Sharma A."/>
            <person name="Soderlund C."/>
            <person name="Springer N.M."/>
            <person name="Sun Q."/>
            <person name="Wang H."/>
            <person name="Waterman M."/>
            <person name="Westerman R."/>
            <person name="Wolfgruber T.K."/>
            <person name="Yang L."/>
            <person name="Yu Y."/>
            <person name="Zhang L."/>
            <person name="Zhou S."/>
            <person name="Zhu Q."/>
            <person name="Bennetzen J.L."/>
            <person name="Dawe R.K."/>
            <person name="Jiang J."/>
            <person name="Jiang N."/>
            <person name="Presting G.G."/>
            <person name="Wessler S.R."/>
            <person name="Aluru S."/>
            <person name="Martienssen R.A."/>
            <person name="Clifton S.W."/>
            <person name="McCombie W.R."/>
            <person name="Wing R.A."/>
            <person name="Wilson R.K."/>
        </authorList>
    </citation>
    <scope>NUCLEOTIDE SEQUENCE [LARGE SCALE GENOMIC DNA]</scope>
    <source>
        <strain evidence="5">cv. B73</strain>
    </source>
</reference>
<dbReference type="PANTHER" id="PTHR37191:SF1">
    <property type="entry name" value="OS08G0112600 PROTEIN"/>
    <property type="match status" value="1"/>
</dbReference>
<evidence type="ECO:0000256" key="1">
    <source>
        <dbReference type="SAM" id="MobiDB-lite"/>
    </source>
</evidence>
<dbReference type="InterPro" id="IPR027408">
    <property type="entry name" value="PNPase/RNase_PH_dom_sf"/>
</dbReference>
<dbReference type="InterPro" id="IPR036543">
    <property type="entry name" value="Guanylate-bd_C_sf"/>
</dbReference>
<feature type="compositionally biased region" description="Polar residues" evidence="1">
    <location>
        <begin position="35"/>
        <end position="48"/>
    </location>
</feature>
<dbReference type="AlphaFoldDB" id="A0A804PBE2"/>
<evidence type="ECO:0000313" key="5">
    <source>
        <dbReference type="Proteomes" id="UP000007305"/>
    </source>
</evidence>
<dbReference type="GO" id="GO:0003924">
    <property type="term" value="F:GTPase activity"/>
    <property type="evidence" value="ECO:0007669"/>
    <property type="project" value="InterPro"/>
</dbReference>
<evidence type="ECO:0000313" key="4">
    <source>
        <dbReference type="EnsemblPlants" id="Zm00001eb223600_P001"/>
    </source>
</evidence>
<dbReference type="PANTHER" id="PTHR37191">
    <property type="entry name" value="ZINC FINGER/BTB DOMAIN PROTEIN"/>
    <property type="match status" value="1"/>
</dbReference>
<dbReference type="SUPFAM" id="SSF55666">
    <property type="entry name" value="Ribonuclease PH domain 2-like"/>
    <property type="match status" value="1"/>
</dbReference>
<feature type="domain" description="Exoribonuclease phosphorolytic" evidence="3">
    <location>
        <begin position="226"/>
        <end position="266"/>
    </location>
</feature>
<feature type="domain" description="Guanylate-binding protein/Atlastin C-terminal" evidence="2">
    <location>
        <begin position="106"/>
        <end position="199"/>
    </location>
</feature>
<dbReference type="InParanoid" id="A0A804PBE2"/>
<dbReference type="Pfam" id="PF02841">
    <property type="entry name" value="GBP_C"/>
    <property type="match status" value="1"/>
</dbReference>
<evidence type="ECO:0000259" key="2">
    <source>
        <dbReference type="Pfam" id="PF02841"/>
    </source>
</evidence>
<accession>A0A804PBE2</accession>
<dbReference type="Gramene" id="Zm00001eb223600_T001">
    <property type="protein sequence ID" value="Zm00001eb223600_P001"/>
    <property type="gene ID" value="Zm00001eb223600"/>
</dbReference>
<feature type="region of interest" description="Disordered" evidence="1">
    <location>
        <begin position="1"/>
        <end position="49"/>
    </location>
</feature>
<reference evidence="4" key="2">
    <citation type="submission" date="2019-07" db="EMBL/GenBank/DDBJ databases">
        <authorList>
            <person name="Seetharam A."/>
            <person name="Woodhouse M."/>
            <person name="Cannon E."/>
        </authorList>
    </citation>
    <scope>NUCLEOTIDE SEQUENCE [LARGE SCALE GENOMIC DNA]</scope>
    <source>
        <strain evidence="4">cv. B73</strain>
    </source>
</reference>
<organism evidence="4 5">
    <name type="scientific">Zea mays</name>
    <name type="common">Maize</name>
    <dbReference type="NCBI Taxonomy" id="4577"/>
    <lineage>
        <taxon>Eukaryota</taxon>
        <taxon>Viridiplantae</taxon>
        <taxon>Streptophyta</taxon>
        <taxon>Embryophyta</taxon>
        <taxon>Tracheophyta</taxon>
        <taxon>Spermatophyta</taxon>
        <taxon>Magnoliopsida</taxon>
        <taxon>Liliopsida</taxon>
        <taxon>Poales</taxon>
        <taxon>Poaceae</taxon>
        <taxon>PACMAD clade</taxon>
        <taxon>Panicoideae</taxon>
        <taxon>Andropogonodae</taxon>
        <taxon>Andropogoneae</taxon>
        <taxon>Tripsacinae</taxon>
        <taxon>Zea</taxon>
    </lineage>
</organism>
<dbReference type="Proteomes" id="UP000007305">
    <property type="component" value="Chromosome 5"/>
</dbReference>
<dbReference type="GO" id="GO:0005525">
    <property type="term" value="F:GTP binding"/>
    <property type="evidence" value="ECO:0007669"/>
    <property type="project" value="InterPro"/>
</dbReference>
<dbReference type="InterPro" id="IPR036345">
    <property type="entry name" value="ExoRNase_PH_dom2_sf"/>
</dbReference>
<dbReference type="EnsemblPlants" id="Zm00001eb223600_T001">
    <property type="protein sequence ID" value="Zm00001eb223600_P001"/>
    <property type="gene ID" value="Zm00001eb223600"/>
</dbReference>
<evidence type="ECO:0000259" key="3">
    <source>
        <dbReference type="Pfam" id="PF03725"/>
    </source>
</evidence>
<name>A0A804PBE2_MAIZE</name>
<proteinExistence type="predicted"/>
<reference evidence="4" key="3">
    <citation type="submission" date="2021-05" db="UniProtKB">
        <authorList>
            <consortium name="EnsemblPlants"/>
        </authorList>
    </citation>
    <scope>IDENTIFICATION</scope>
    <source>
        <strain evidence="4">cv. B73</strain>
    </source>
</reference>
<protein>
    <submittedName>
        <fullName evidence="4">Uncharacterized protein</fullName>
    </submittedName>
</protein>
<dbReference type="InterPro" id="IPR015847">
    <property type="entry name" value="ExoRNase_PH_dom2"/>
</dbReference>